<dbReference type="EMBL" id="UZAF01019384">
    <property type="protein sequence ID" value="VDO59620.1"/>
    <property type="molecule type" value="Genomic_DNA"/>
</dbReference>
<protein>
    <submittedName>
        <fullName evidence="1 3">Uncharacterized protein</fullName>
    </submittedName>
</protein>
<dbReference type="AlphaFoldDB" id="A0A0N4WX49"/>
<name>A0A0N4WX49_HAEPC</name>
<evidence type="ECO:0000313" key="2">
    <source>
        <dbReference type="Proteomes" id="UP000268014"/>
    </source>
</evidence>
<reference evidence="1 2" key="2">
    <citation type="submission" date="2018-11" db="EMBL/GenBank/DDBJ databases">
        <authorList>
            <consortium name="Pathogen Informatics"/>
        </authorList>
    </citation>
    <scope>NUCLEOTIDE SEQUENCE [LARGE SCALE GENOMIC DNA]</scope>
    <source>
        <strain evidence="1 2">MHpl1</strain>
    </source>
</reference>
<evidence type="ECO:0000313" key="1">
    <source>
        <dbReference type="EMBL" id="VDO59620.1"/>
    </source>
</evidence>
<dbReference type="WBParaSite" id="HPLM_0001636701-mRNA-1">
    <property type="protein sequence ID" value="HPLM_0001636701-mRNA-1"/>
    <property type="gene ID" value="HPLM_0001636701"/>
</dbReference>
<sequence>MGTNVRLCSQCSFYGSMSGSALFYSLPCFVHRH</sequence>
<organism evidence="3">
    <name type="scientific">Haemonchus placei</name>
    <name type="common">Barber's pole worm</name>
    <dbReference type="NCBI Taxonomy" id="6290"/>
    <lineage>
        <taxon>Eukaryota</taxon>
        <taxon>Metazoa</taxon>
        <taxon>Ecdysozoa</taxon>
        <taxon>Nematoda</taxon>
        <taxon>Chromadorea</taxon>
        <taxon>Rhabditida</taxon>
        <taxon>Rhabditina</taxon>
        <taxon>Rhabditomorpha</taxon>
        <taxon>Strongyloidea</taxon>
        <taxon>Trichostrongylidae</taxon>
        <taxon>Haemonchus</taxon>
    </lineage>
</organism>
<keyword evidence="2" id="KW-1185">Reference proteome</keyword>
<evidence type="ECO:0000313" key="3">
    <source>
        <dbReference type="WBParaSite" id="HPLM_0001636701-mRNA-1"/>
    </source>
</evidence>
<reference evidence="3" key="1">
    <citation type="submission" date="2017-02" db="UniProtKB">
        <authorList>
            <consortium name="WormBaseParasite"/>
        </authorList>
    </citation>
    <scope>IDENTIFICATION</scope>
</reference>
<proteinExistence type="predicted"/>
<accession>A0A0N4WX49</accession>
<dbReference type="Proteomes" id="UP000268014">
    <property type="component" value="Unassembled WGS sequence"/>
</dbReference>
<gene>
    <name evidence="1" type="ORF">HPLM_LOCUS16359</name>
</gene>